<evidence type="ECO:0000313" key="2">
    <source>
        <dbReference type="Proteomes" id="UP000018781"/>
    </source>
</evidence>
<dbReference type="PATRIC" id="fig|1435356.3.peg.4356"/>
<dbReference type="SUPFAM" id="SSF102588">
    <property type="entry name" value="LmbE-like"/>
    <property type="match status" value="1"/>
</dbReference>
<evidence type="ECO:0000313" key="1">
    <source>
        <dbReference type="EMBL" id="AHD23045.1"/>
    </source>
</evidence>
<dbReference type="HOGENOM" id="CLU_049311_5_1_11"/>
<dbReference type="AlphaFoldDB" id="V9XM33"/>
<sequence length="216" mass="23995">MINLYLRGLNEVAVVGSHCGDLALGVGGTLLGLAAHSPRLRIRALLVSGEESRCEIEERHALAALCSNADIELSVLDVPAGHAMLYRNEIGGALESFRRRCTPDVLFVPQRESVDEDHRVLAEVAAGLFPQHLRLGYEVFTSEAELSRLTIYQPLTRRVAEEKARILLKHYSSLSDRDWFDEQAFIGLARLRGVQCHNQYAEAFSAQSAVVHFDQT</sequence>
<reference evidence="1 2" key="1">
    <citation type="journal article" date="2014" name="Genome Announc.">
        <title>Complete Genome of Rhodococcus pyridinivorans SB3094, a Methyl-Ethyl-Ketone-Degrading Bacterium Used for Bioaugmentation.</title>
        <authorList>
            <person name="Dueholm M.S."/>
            <person name="Albertsen M."/>
            <person name="D'Imperio S."/>
            <person name="Tale V.P."/>
            <person name="Lewis D."/>
            <person name="Nielsen P.H."/>
            <person name="Nielsen J.L."/>
        </authorList>
    </citation>
    <scope>NUCLEOTIDE SEQUENCE [LARGE SCALE GENOMIC DNA]</scope>
    <source>
        <strain evidence="1 2">SB3094</strain>
    </source>
</reference>
<dbReference type="KEGG" id="rpy:Y013_21635"/>
<dbReference type="Proteomes" id="UP000018781">
    <property type="component" value="Chromosome"/>
</dbReference>
<accession>V9XM33</accession>
<organism evidence="1 2">
    <name type="scientific">Rhodococcus pyridinivorans SB3094</name>
    <dbReference type="NCBI Taxonomy" id="1435356"/>
    <lineage>
        <taxon>Bacteria</taxon>
        <taxon>Bacillati</taxon>
        <taxon>Actinomycetota</taxon>
        <taxon>Actinomycetes</taxon>
        <taxon>Mycobacteriales</taxon>
        <taxon>Nocardiaceae</taxon>
        <taxon>Rhodococcus</taxon>
    </lineage>
</organism>
<gene>
    <name evidence="1" type="ORF">Y013_21635</name>
</gene>
<proteinExistence type="predicted"/>
<protein>
    <submittedName>
        <fullName evidence="1">GlcNAc-PI de-N-acetylase</fullName>
    </submittedName>
</protein>
<dbReference type="eggNOG" id="COG2120">
    <property type="taxonomic scope" value="Bacteria"/>
</dbReference>
<dbReference type="InterPro" id="IPR024078">
    <property type="entry name" value="LmbE-like_dom_sf"/>
</dbReference>
<name>V9XM33_9NOCA</name>
<dbReference type="EMBL" id="CP006996">
    <property type="protein sequence ID" value="AHD23045.1"/>
    <property type="molecule type" value="Genomic_DNA"/>
</dbReference>
<dbReference type="Gene3D" id="3.40.50.10320">
    <property type="entry name" value="LmbE-like"/>
    <property type="match status" value="1"/>
</dbReference>